<proteinExistence type="predicted"/>
<evidence type="ECO:0000313" key="3">
    <source>
        <dbReference type="EMBL" id="SHG93388.1"/>
    </source>
</evidence>
<organism evidence="3 4">
    <name type="scientific">Flavobacterium granuli</name>
    <dbReference type="NCBI Taxonomy" id="280093"/>
    <lineage>
        <taxon>Bacteria</taxon>
        <taxon>Pseudomonadati</taxon>
        <taxon>Bacteroidota</taxon>
        <taxon>Flavobacteriia</taxon>
        <taxon>Flavobacteriales</taxon>
        <taxon>Flavobacteriaceae</taxon>
        <taxon>Flavobacterium</taxon>
    </lineage>
</organism>
<feature type="chain" id="PRO_5012251703" evidence="1">
    <location>
        <begin position="20"/>
        <end position="290"/>
    </location>
</feature>
<protein>
    <submittedName>
        <fullName evidence="3">Uncharacterized protein</fullName>
    </submittedName>
</protein>
<keyword evidence="5" id="KW-1185">Reference proteome</keyword>
<evidence type="ECO:0000256" key="1">
    <source>
        <dbReference type="SAM" id="SignalP"/>
    </source>
</evidence>
<feature type="signal peptide" evidence="1">
    <location>
        <begin position="1"/>
        <end position="19"/>
    </location>
</feature>
<evidence type="ECO:0000313" key="5">
    <source>
        <dbReference type="Proteomes" id="UP000237771"/>
    </source>
</evidence>
<sequence length="290" mass="33033">MKKFLVLLLCLSGVFLSFSQELPSKEQKTNDVIDDLFEKDQIIDEILASLTKYQFLYLSANYNNDTYFSGRDIGIKQYNINPKITYIHFSGIYANISGNYYSELKPKWDLTTASLGYGKSFGKKKAFKYYVSYSRYFYNNDLDNAFSNDVSIGIGIRNNKKTLGTQLSGSYLFGDEQSFQIASISYVTFKLLKTKNTQLDFKPQISIIAGDQTIELARSYVQNGQLITDITKNNVFSLINTQLSLPLEFNVNSFDFQLGYNINFPTAIGDEPKLKNTSFFNFSVAYLIAL</sequence>
<evidence type="ECO:0000313" key="4">
    <source>
        <dbReference type="Proteomes" id="UP000184384"/>
    </source>
</evidence>
<evidence type="ECO:0000313" key="2">
    <source>
        <dbReference type="EMBL" id="PRZ23408.1"/>
    </source>
</evidence>
<reference evidence="3" key="2">
    <citation type="submission" date="2016-11" db="EMBL/GenBank/DDBJ databases">
        <authorList>
            <person name="Jaros S."/>
            <person name="Januszkiewicz K."/>
            <person name="Wedrychowicz H."/>
        </authorList>
    </citation>
    <scope>NUCLEOTIDE SEQUENCE [LARGE SCALE GENOMIC DNA]</scope>
    <source>
        <strain evidence="3">DSM 19729</strain>
    </source>
</reference>
<name>A0A1M5NV98_9FLAO</name>
<accession>A0A1M5NV98</accession>
<gene>
    <name evidence="2" type="ORF">BC624_105130</name>
    <name evidence="3" type="ORF">SAMN05443373_105130</name>
</gene>
<dbReference type="Proteomes" id="UP000237771">
    <property type="component" value="Unassembled WGS sequence"/>
</dbReference>
<dbReference type="Proteomes" id="UP000184384">
    <property type="component" value="Unassembled WGS sequence"/>
</dbReference>
<reference evidence="4" key="1">
    <citation type="submission" date="2016-11" db="EMBL/GenBank/DDBJ databases">
        <authorList>
            <person name="Varghese N."/>
            <person name="Submissions S."/>
        </authorList>
    </citation>
    <scope>NUCLEOTIDE SEQUENCE [LARGE SCALE GENOMIC DNA]</scope>
    <source>
        <strain evidence="4">DSM 19729</strain>
    </source>
</reference>
<keyword evidence="1" id="KW-0732">Signal</keyword>
<dbReference type="EMBL" id="PVUB01000005">
    <property type="protein sequence ID" value="PRZ23408.1"/>
    <property type="molecule type" value="Genomic_DNA"/>
</dbReference>
<dbReference type="OrthoDB" id="1115642at2"/>
<dbReference type="AlphaFoldDB" id="A0A1M5NV98"/>
<dbReference type="EMBL" id="FQWO01000005">
    <property type="protein sequence ID" value="SHG93388.1"/>
    <property type="molecule type" value="Genomic_DNA"/>
</dbReference>
<dbReference type="RefSeq" id="WP_072943126.1">
    <property type="nucleotide sequence ID" value="NZ_FQWO01000005.1"/>
</dbReference>
<reference evidence="2 5" key="3">
    <citation type="submission" date="2018-03" db="EMBL/GenBank/DDBJ databases">
        <title>Genomic Encyclopedia of Archaeal and Bacterial Type Strains, Phase II (KMG-II): from individual species to whole genera.</title>
        <authorList>
            <person name="Goeker M."/>
        </authorList>
    </citation>
    <scope>NUCLEOTIDE SEQUENCE [LARGE SCALE GENOMIC DNA]</scope>
    <source>
        <strain evidence="2 5">DSM 17797</strain>
    </source>
</reference>